<dbReference type="PRINTS" id="PR00738">
    <property type="entry name" value="GLHYDRLASE20"/>
</dbReference>
<keyword evidence="6" id="KW-0732">Signal</keyword>
<evidence type="ECO:0000256" key="5">
    <source>
        <dbReference type="ARBA" id="ARBA00023295"/>
    </source>
</evidence>
<evidence type="ECO:0000313" key="9">
    <source>
        <dbReference type="EMBL" id="MFC4232859.1"/>
    </source>
</evidence>
<dbReference type="SUPFAM" id="SSF51445">
    <property type="entry name" value="(Trans)glycosidases"/>
    <property type="match status" value="1"/>
</dbReference>
<evidence type="ECO:0000256" key="1">
    <source>
        <dbReference type="ARBA" id="ARBA00001231"/>
    </source>
</evidence>
<dbReference type="SUPFAM" id="SSF55545">
    <property type="entry name" value="beta-N-acetylhexosaminidase-like domain"/>
    <property type="match status" value="1"/>
</dbReference>
<organism evidence="9 10">
    <name type="scientific">Parasediminibacterium paludis</name>
    <dbReference type="NCBI Taxonomy" id="908966"/>
    <lineage>
        <taxon>Bacteria</taxon>
        <taxon>Pseudomonadati</taxon>
        <taxon>Bacteroidota</taxon>
        <taxon>Chitinophagia</taxon>
        <taxon>Chitinophagales</taxon>
        <taxon>Chitinophagaceae</taxon>
        <taxon>Parasediminibacterium</taxon>
    </lineage>
</organism>
<protein>
    <recommendedName>
        <fullName evidence="3">beta-N-acetylhexosaminidase</fullName>
        <ecNumber evidence="3">3.2.1.52</ecNumber>
    </recommendedName>
</protein>
<gene>
    <name evidence="9" type="ORF">ACFOW1_13235</name>
</gene>
<evidence type="ECO:0000313" key="10">
    <source>
        <dbReference type="Proteomes" id="UP001595906"/>
    </source>
</evidence>
<proteinExistence type="inferred from homology"/>
<evidence type="ECO:0000256" key="4">
    <source>
        <dbReference type="ARBA" id="ARBA00022801"/>
    </source>
</evidence>
<feature type="signal peptide" evidence="6">
    <location>
        <begin position="1"/>
        <end position="18"/>
    </location>
</feature>
<keyword evidence="10" id="KW-1185">Reference proteome</keyword>
<dbReference type="SUPFAM" id="SSF49785">
    <property type="entry name" value="Galactose-binding domain-like"/>
    <property type="match status" value="1"/>
</dbReference>
<dbReference type="EMBL" id="JBHSDC010000027">
    <property type="protein sequence ID" value="MFC4232859.1"/>
    <property type="molecule type" value="Genomic_DNA"/>
</dbReference>
<evidence type="ECO:0000259" key="8">
    <source>
        <dbReference type="Pfam" id="PF02838"/>
    </source>
</evidence>
<dbReference type="InterPro" id="IPR008979">
    <property type="entry name" value="Galactose-bd-like_sf"/>
</dbReference>
<feature type="domain" description="Glycoside hydrolase family 20 catalytic" evidence="7">
    <location>
        <begin position="155"/>
        <end position="501"/>
    </location>
</feature>
<dbReference type="CDD" id="cd06563">
    <property type="entry name" value="GH20_chitobiase-like"/>
    <property type="match status" value="1"/>
</dbReference>
<comment type="caution">
    <text evidence="9">The sequence shown here is derived from an EMBL/GenBank/DDBJ whole genome shotgun (WGS) entry which is preliminary data.</text>
</comment>
<dbReference type="Proteomes" id="UP001595906">
    <property type="component" value="Unassembled WGS sequence"/>
</dbReference>
<dbReference type="InterPro" id="IPR017853">
    <property type="entry name" value="GH"/>
</dbReference>
<comment type="catalytic activity">
    <reaction evidence="1">
        <text>Hydrolysis of terminal non-reducing N-acetyl-D-hexosamine residues in N-acetyl-beta-D-hexosaminides.</text>
        <dbReference type="EC" id="3.2.1.52"/>
    </reaction>
</comment>
<dbReference type="Gene3D" id="3.30.379.10">
    <property type="entry name" value="Chitobiase/beta-hexosaminidase domain 2-like"/>
    <property type="match status" value="1"/>
</dbReference>
<keyword evidence="5" id="KW-0326">Glycosidase</keyword>
<dbReference type="PANTHER" id="PTHR22600:SF57">
    <property type="entry name" value="BETA-N-ACETYLHEXOSAMINIDASE"/>
    <property type="match status" value="1"/>
</dbReference>
<dbReference type="InterPro" id="IPR015883">
    <property type="entry name" value="Glyco_hydro_20_cat"/>
</dbReference>
<dbReference type="InterPro" id="IPR029018">
    <property type="entry name" value="Hex-like_dom2"/>
</dbReference>
<sequence length="767" mass="86064">MRQIIAILFAFSAITSQAQTIHIIPKPNQLQVTKGNFTVSTTTTIVYTNDAEKNTANFFNGYLKKFYGFQLPVAKQAAANYISFATKQFPKAADNGSAYTLAITPKAVLISGDGLEGTFYGMQSLLQLLPINSHYSPSTTHFSIPCLNITDAPNFRYRGMHLDVSRHFFGVDYIKQYIDFIALHKMNYFHWHLTDDQGWRIEIKQYPKLTSVGAFRKGTIIGRYPGTGNDSVYYGGFYTQSQIKELVQYAADRFITIVPEIDVPGHSLAAIAAYPELSTTPNIIQEVGQTWGTFDKVNNVLNPTEGTFTFLQNVLNEVIDLFPGKYIHIGGDECSKKWWKESAFCQDLMKKEGLKNEDELQSYFIHRIEKMINAKGRLMMGWDEILEGGLAPNALVMSWRGEKGGIEAAKQKHQVVMTPGTYCYFDHSQTKNEDSVTIGSYLPVEKVYNYNPLPAELTADEAKYILGAQGNVWTEYIGNTAKLEYMIFPRMSALSEALWTKPANKSLPDFEKRLQYQFKRYEFWKVNSSKAYYDIKDSIYAAKNNKGLMWSLSSKSQEEIVYFAGAYDTKTTEWTAYPTAHLKYEKPIYLDATSIVLASVKGLNQHFSKIIRFNKATGKKITLANAPAAQYPGNGGAFGLVNGVVSIKGINSAEWLGFNGTNMEAVIDFGKIESFSTVTLDMLAQEGSWIYKSPLTEILISYNGKDFKLVERFPLTSDDTQQQVVLKFPSQTARYLKVIAHNDGTILGGKPGAGKPGWLFVDEIAVD</sequence>
<evidence type="ECO:0000256" key="2">
    <source>
        <dbReference type="ARBA" id="ARBA00006285"/>
    </source>
</evidence>
<feature type="chain" id="PRO_5045849137" description="beta-N-acetylhexosaminidase" evidence="6">
    <location>
        <begin position="19"/>
        <end position="767"/>
    </location>
</feature>
<comment type="similarity">
    <text evidence="2">Belongs to the glycosyl hydrolase 20 family.</text>
</comment>
<dbReference type="Pfam" id="PF00728">
    <property type="entry name" value="Glyco_hydro_20"/>
    <property type="match status" value="1"/>
</dbReference>
<evidence type="ECO:0000259" key="7">
    <source>
        <dbReference type="Pfam" id="PF00728"/>
    </source>
</evidence>
<dbReference type="PANTHER" id="PTHR22600">
    <property type="entry name" value="BETA-HEXOSAMINIDASE"/>
    <property type="match status" value="1"/>
</dbReference>
<dbReference type="Gene3D" id="3.20.20.80">
    <property type="entry name" value="Glycosidases"/>
    <property type="match status" value="1"/>
</dbReference>
<dbReference type="InterPro" id="IPR025705">
    <property type="entry name" value="Beta_hexosaminidase_sua/sub"/>
</dbReference>
<accession>A0ABV8Q0Q8</accession>
<dbReference type="Gene3D" id="2.60.120.260">
    <property type="entry name" value="Galactose-binding domain-like"/>
    <property type="match status" value="1"/>
</dbReference>
<dbReference type="Pfam" id="PF02838">
    <property type="entry name" value="Glyco_hydro_20b"/>
    <property type="match status" value="1"/>
</dbReference>
<reference evidence="10" key="1">
    <citation type="journal article" date="2019" name="Int. J. Syst. Evol. Microbiol.">
        <title>The Global Catalogue of Microorganisms (GCM) 10K type strain sequencing project: providing services to taxonomists for standard genome sequencing and annotation.</title>
        <authorList>
            <consortium name="The Broad Institute Genomics Platform"/>
            <consortium name="The Broad Institute Genome Sequencing Center for Infectious Disease"/>
            <person name="Wu L."/>
            <person name="Ma J."/>
        </authorList>
    </citation>
    <scope>NUCLEOTIDE SEQUENCE [LARGE SCALE GENOMIC DNA]</scope>
    <source>
        <strain evidence="10">CECT 8010</strain>
    </source>
</reference>
<evidence type="ECO:0000256" key="3">
    <source>
        <dbReference type="ARBA" id="ARBA00012663"/>
    </source>
</evidence>
<dbReference type="InterPro" id="IPR015882">
    <property type="entry name" value="HEX_bac_N"/>
</dbReference>
<keyword evidence="4" id="KW-0378">Hydrolase</keyword>
<dbReference type="EC" id="3.2.1.52" evidence="3"/>
<dbReference type="RefSeq" id="WP_379014876.1">
    <property type="nucleotide sequence ID" value="NZ_JBHSDC010000027.1"/>
</dbReference>
<evidence type="ECO:0000256" key="6">
    <source>
        <dbReference type="SAM" id="SignalP"/>
    </source>
</evidence>
<name>A0ABV8Q0Q8_9BACT</name>
<feature type="domain" description="Beta-hexosaminidase bacterial type N-terminal" evidence="8">
    <location>
        <begin position="21"/>
        <end position="152"/>
    </location>
</feature>